<keyword evidence="4" id="KW-0472">Membrane</keyword>
<dbReference type="PROSITE" id="PS50005">
    <property type="entry name" value="TPR"/>
    <property type="match status" value="1"/>
</dbReference>
<dbReference type="Pfam" id="PF14322">
    <property type="entry name" value="SusD-like_3"/>
    <property type="match status" value="1"/>
</dbReference>
<dbReference type="Proteomes" id="UP001310022">
    <property type="component" value="Unassembled WGS sequence"/>
</dbReference>
<dbReference type="RefSeq" id="WP_338240115.1">
    <property type="nucleotide sequence ID" value="NZ_BQKE01000011.1"/>
</dbReference>
<keyword evidence="11" id="KW-1185">Reference proteome</keyword>
<proteinExistence type="inferred from homology"/>
<dbReference type="InterPro" id="IPR033985">
    <property type="entry name" value="SusD-like_N"/>
</dbReference>
<feature type="signal peptide" evidence="7">
    <location>
        <begin position="1"/>
        <end position="19"/>
    </location>
</feature>
<organism evidence="10 11">
    <name type="scientific">Persicobacter diffluens</name>
    <dbReference type="NCBI Taxonomy" id="981"/>
    <lineage>
        <taxon>Bacteria</taxon>
        <taxon>Pseudomonadati</taxon>
        <taxon>Bacteroidota</taxon>
        <taxon>Cytophagia</taxon>
        <taxon>Cytophagales</taxon>
        <taxon>Persicobacteraceae</taxon>
        <taxon>Persicobacter</taxon>
    </lineage>
</organism>
<evidence type="ECO:0000256" key="7">
    <source>
        <dbReference type="SAM" id="SignalP"/>
    </source>
</evidence>
<name>A0AAN5AN18_9BACT</name>
<keyword evidence="3 7" id="KW-0732">Signal</keyword>
<comment type="similarity">
    <text evidence="2">Belongs to the SusD family.</text>
</comment>
<evidence type="ECO:0000256" key="3">
    <source>
        <dbReference type="ARBA" id="ARBA00022729"/>
    </source>
</evidence>
<dbReference type="Gene3D" id="1.25.40.390">
    <property type="match status" value="1"/>
</dbReference>
<reference evidence="10 11" key="1">
    <citation type="submission" date="2021-12" db="EMBL/GenBank/DDBJ databases">
        <title>Genome sequencing of bacteria with rrn-lacking chromosome and rrn-plasmid.</title>
        <authorList>
            <person name="Anda M."/>
            <person name="Iwasaki W."/>
        </authorList>
    </citation>
    <scope>NUCLEOTIDE SEQUENCE [LARGE SCALE GENOMIC DNA]</scope>
    <source>
        <strain evidence="10 11">NBRC 15940</strain>
    </source>
</reference>
<evidence type="ECO:0000313" key="10">
    <source>
        <dbReference type="EMBL" id="GJM65049.1"/>
    </source>
</evidence>
<feature type="domain" description="RagB/SusD" evidence="8">
    <location>
        <begin position="266"/>
        <end position="521"/>
    </location>
</feature>
<comment type="caution">
    <text evidence="10">The sequence shown here is derived from an EMBL/GenBank/DDBJ whole genome shotgun (WGS) entry which is preliminary data.</text>
</comment>
<evidence type="ECO:0000259" key="8">
    <source>
        <dbReference type="Pfam" id="PF07980"/>
    </source>
</evidence>
<keyword evidence="5" id="KW-0998">Cell outer membrane</keyword>
<dbReference type="InterPro" id="IPR012944">
    <property type="entry name" value="SusD_RagB_dom"/>
</dbReference>
<evidence type="ECO:0000313" key="11">
    <source>
        <dbReference type="Proteomes" id="UP001310022"/>
    </source>
</evidence>
<dbReference type="InterPro" id="IPR019734">
    <property type="entry name" value="TPR_rpt"/>
</dbReference>
<evidence type="ECO:0000256" key="6">
    <source>
        <dbReference type="PROSITE-ProRule" id="PRU00339"/>
    </source>
</evidence>
<sequence>MKFLSKTFALLFLILFNYGCTGFLDQPTYGDQTLDNYFKTEAECIAFVNGCYNGLYGQAWWKIANFAIMSDMASDDCWAGNTSQPNDRYIRTAHYGNPKQDQDIKNFWQYRYEAIFRSNVAINRLPLSPVQNTELINRLIAEAKFLRAYNYFELAKNFGGVPLVTEVLMPDQAHGITRASLEETYEFIIQDLEEALELPQKSEYAPDQMGRATKGAVLSLLGKTYLWKGDFAQAKQYFEEVINSNEYDLLADFGQVWGVETPNHVESIFEIQFDGTTQYTLGNRLPVLTGSRDDYGWSWGLPTSNLEKAFIDAGDDVRLKWTIVKHGDDVAGDPKATNYIISPDQHKSARINRKFYIPQDLRSAQYNRESNPLNIRLIRLADVLLMHAEACYEVGDEGAAKTSLNKVRERVELEDVTASGKDLRNAIRLERRLELALENHRLFDLRRWDDDNGKKALCNVMGPDGAFVKYNLLESDDEFETSNQKENSNKGYNFQEERDLLFPIPHTDVIQSEGAIAQNPNF</sequence>
<feature type="repeat" description="TPR" evidence="6">
    <location>
        <begin position="215"/>
        <end position="248"/>
    </location>
</feature>
<feature type="chain" id="PRO_5043038391" evidence="7">
    <location>
        <begin position="20"/>
        <end position="522"/>
    </location>
</feature>
<keyword evidence="6" id="KW-0802">TPR repeat</keyword>
<evidence type="ECO:0000256" key="2">
    <source>
        <dbReference type="ARBA" id="ARBA00006275"/>
    </source>
</evidence>
<evidence type="ECO:0000256" key="1">
    <source>
        <dbReference type="ARBA" id="ARBA00004442"/>
    </source>
</evidence>
<dbReference type="SUPFAM" id="SSF48452">
    <property type="entry name" value="TPR-like"/>
    <property type="match status" value="1"/>
</dbReference>
<evidence type="ECO:0000256" key="5">
    <source>
        <dbReference type="ARBA" id="ARBA00023237"/>
    </source>
</evidence>
<dbReference type="CDD" id="cd08977">
    <property type="entry name" value="SusD"/>
    <property type="match status" value="1"/>
</dbReference>
<evidence type="ECO:0000259" key="9">
    <source>
        <dbReference type="Pfam" id="PF14322"/>
    </source>
</evidence>
<feature type="domain" description="SusD-like N-terminal" evidence="9">
    <location>
        <begin position="23"/>
        <end position="226"/>
    </location>
</feature>
<dbReference type="AlphaFoldDB" id="A0AAN5AN18"/>
<dbReference type="InterPro" id="IPR011990">
    <property type="entry name" value="TPR-like_helical_dom_sf"/>
</dbReference>
<gene>
    <name evidence="10" type="ORF">PEDI_56010</name>
</gene>
<comment type="subcellular location">
    <subcellularLocation>
        <location evidence="1">Cell outer membrane</location>
    </subcellularLocation>
</comment>
<evidence type="ECO:0000256" key="4">
    <source>
        <dbReference type="ARBA" id="ARBA00023136"/>
    </source>
</evidence>
<protein>
    <submittedName>
        <fullName evidence="10">Membrane protein</fullName>
    </submittedName>
</protein>
<accession>A0AAN5AN18</accession>
<dbReference type="GO" id="GO:0009279">
    <property type="term" value="C:cell outer membrane"/>
    <property type="evidence" value="ECO:0007669"/>
    <property type="project" value="UniProtKB-SubCell"/>
</dbReference>
<dbReference type="EMBL" id="BQKE01000011">
    <property type="protein sequence ID" value="GJM65049.1"/>
    <property type="molecule type" value="Genomic_DNA"/>
</dbReference>
<dbReference type="Pfam" id="PF07980">
    <property type="entry name" value="SusD_RagB"/>
    <property type="match status" value="1"/>
</dbReference>